<keyword evidence="4" id="KW-1185">Reference proteome</keyword>
<accession>A0ABQ5WBJ6</accession>
<dbReference type="EMBL" id="BSNS01000024">
    <property type="protein sequence ID" value="GLQ57474.1"/>
    <property type="molecule type" value="Genomic_DNA"/>
</dbReference>
<organism evidence="3 4">
    <name type="scientific">Devosia nitrariae</name>
    <dbReference type="NCBI Taxonomy" id="2071872"/>
    <lineage>
        <taxon>Bacteria</taxon>
        <taxon>Pseudomonadati</taxon>
        <taxon>Pseudomonadota</taxon>
        <taxon>Alphaproteobacteria</taxon>
        <taxon>Hyphomicrobiales</taxon>
        <taxon>Devosiaceae</taxon>
        <taxon>Devosia</taxon>
    </lineage>
</organism>
<gene>
    <name evidence="3" type="ORF">GCM10010862_47330</name>
</gene>
<dbReference type="InterPro" id="IPR013096">
    <property type="entry name" value="Cupin_2"/>
</dbReference>
<dbReference type="Pfam" id="PF07883">
    <property type="entry name" value="Cupin_2"/>
    <property type="match status" value="1"/>
</dbReference>
<reference evidence="4" key="1">
    <citation type="journal article" date="2019" name="Int. J. Syst. Evol. Microbiol.">
        <title>The Global Catalogue of Microorganisms (GCM) 10K type strain sequencing project: providing services to taxonomists for standard genome sequencing and annotation.</title>
        <authorList>
            <consortium name="The Broad Institute Genomics Platform"/>
            <consortium name="The Broad Institute Genome Sequencing Center for Infectious Disease"/>
            <person name="Wu L."/>
            <person name="Ma J."/>
        </authorList>
    </citation>
    <scope>NUCLEOTIDE SEQUENCE [LARGE SCALE GENOMIC DNA]</scope>
    <source>
        <strain evidence="4">NBRC 112416</strain>
    </source>
</reference>
<evidence type="ECO:0000259" key="2">
    <source>
        <dbReference type="Pfam" id="PF07883"/>
    </source>
</evidence>
<dbReference type="Gene3D" id="2.60.120.10">
    <property type="entry name" value="Jelly Rolls"/>
    <property type="match status" value="1"/>
</dbReference>
<dbReference type="SUPFAM" id="SSF51182">
    <property type="entry name" value="RmlC-like cupins"/>
    <property type="match status" value="1"/>
</dbReference>
<dbReference type="InterPro" id="IPR014710">
    <property type="entry name" value="RmlC-like_jellyroll"/>
</dbReference>
<evidence type="ECO:0000313" key="3">
    <source>
        <dbReference type="EMBL" id="GLQ57474.1"/>
    </source>
</evidence>
<comment type="caution">
    <text evidence="3">The sequence shown here is derived from an EMBL/GenBank/DDBJ whole genome shotgun (WGS) entry which is preliminary data.</text>
</comment>
<dbReference type="PANTHER" id="PTHR35848">
    <property type="entry name" value="OXALATE-BINDING PROTEIN"/>
    <property type="match status" value="1"/>
</dbReference>
<dbReference type="CDD" id="cd02224">
    <property type="entry name" value="cupin_SPO2919-like"/>
    <property type="match status" value="1"/>
</dbReference>
<keyword evidence="1" id="KW-0479">Metal-binding</keyword>
<dbReference type="InterPro" id="IPR011051">
    <property type="entry name" value="RmlC_Cupin_sf"/>
</dbReference>
<sequence length="140" mass="15382">MPTRLSHISKLPVVSGAGYKIERERFSGRHEQRLAKGLGITQFGVNVLTLDPGAWSALRHWHQAEDEFVYMLDGVLTLVDDNGDHQLTAGAIVGFPAGEPNGHHLQNRSQAPASYLVVGSRLPGKETIYYPDNDLGPVRK</sequence>
<evidence type="ECO:0000313" key="4">
    <source>
        <dbReference type="Proteomes" id="UP001156691"/>
    </source>
</evidence>
<evidence type="ECO:0000256" key="1">
    <source>
        <dbReference type="ARBA" id="ARBA00022723"/>
    </source>
</evidence>
<name>A0ABQ5WBJ6_9HYPH</name>
<dbReference type="RefSeq" id="WP_284342864.1">
    <property type="nucleotide sequence ID" value="NZ_BSNS01000024.1"/>
</dbReference>
<proteinExistence type="predicted"/>
<dbReference type="PANTHER" id="PTHR35848:SF9">
    <property type="entry name" value="SLL1358 PROTEIN"/>
    <property type="match status" value="1"/>
</dbReference>
<dbReference type="InterPro" id="IPR051610">
    <property type="entry name" value="GPI/OXD"/>
</dbReference>
<protein>
    <submittedName>
        <fullName evidence="3">Transcriptional regulator</fullName>
    </submittedName>
</protein>
<feature type="domain" description="Cupin type-2" evidence="2">
    <location>
        <begin position="47"/>
        <end position="118"/>
    </location>
</feature>
<dbReference type="Proteomes" id="UP001156691">
    <property type="component" value="Unassembled WGS sequence"/>
</dbReference>